<dbReference type="InterPro" id="IPR006093">
    <property type="entry name" value="Oxy_OxRdtase_FAD_BS"/>
</dbReference>
<dbReference type="InterPro" id="IPR012951">
    <property type="entry name" value="BBE"/>
</dbReference>
<dbReference type="EMBL" id="MU839832">
    <property type="protein sequence ID" value="KAK1756445.1"/>
    <property type="molecule type" value="Genomic_DNA"/>
</dbReference>
<comment type="caution">
    <text evidence="6">The sequence shown here is derived from an EMBL/GenBank/DDBJ whole genome shotgun (WGS) entry which is preliminary data.</text>
</comment>
<dbReference type="InterPro" id="IPR036318">
    <property type="entry name" value="FAD-bd_PCMH-like_sf"/>
</dbReference>
<dbReference type="Pfam" id="PF08031">
    <property type="entry name" value="BBE"/>
    <property type="match status" value="1"/>
</dbReference>
<dbReference type="InterPro" id="IPR016169">
    <property type="entry name" value="FAD-bd_PCMH_sub2"/>
</dbReference>
<dbReference type="InterPro" id="IPR006094">
    <property type="entry name" value="Oxid_FAD_bind_N"/>
</dbReference>
<dbReference type="PROSITE" id="PS51387">
    <property type="entry name" value="FAD_PCMH"/>
    <property type="match status" value="1"/>
</dbReference>
<name>A0AAJ0BEM3_9PEZI</name>
<keyword evidence="4" id="KW-0560">Oxidoreductase</keyword>
<dbReference type="PANTHER" id="PTHR42973:SF17">
    <property type="entry name" value="OXIDASE, PUTATIVE (AFU_ORTHOLOGUE AFUA_6G14340)-RELATED"/>
    <property type="match status" value="1"/>
</dbReference>
<evidence type="ECO:0000259" key="5">
    <source>
        <dbReference type="PROSITE" id="PS51387"/>
    </source>
</evidence>
<dbReference type="PANTHER" id="PTHR42973">
    <property type="entry name" value="BINDING OXIDOREDUCTASE, PUTATIVE (AFU_ORTHOLOGUE AFUA_1G17690)-RELATED"/>
    <property type="match status" value="1"/>
</dbReference>
<dbReference type="GO" id="GO:0016491">
    <property type="term" value="F:oxidoreductase activity"/>
    <property type="evidence" value="ECO:0007669"/>
    <property type="project" value="UniProtKB-KW"/>
</dbReference>
<dbReference type="InterPro" id="IPR050416">
    <property type="entry name" value="FAD-linked_Oxidoreductase"/>
</dbReference>
<comment type="similarity">
    <text evidence="1">Belongs to the oxygen-dependent FAD-linked oxidoreductase family.</text>
</comment>
<dbReference type="Pfam" id="PF01565">
    <property type="entry name" value="FAD_binding_4"/>
    <property type="match status" value="1"/>
</dbReference>
<evidence type="ECO:0000256" key="3">
    <source>
        <dbReference type="ARBA" id="ARBA00022827"/>
    </source>
</evidence>
<dbReference type="Proteomes" id="UP001239445">
    <property type="component" value="Unassembled WGS sequence"/>
</dbReference>
<dbReference type="InterPro" id="IPR016166">
    <property type="entry name" value="FAD-bd_PCMH"/>
</dbReference>
<dbReference type="Gene3D" id="3.30.465.10">
    <property type="match status" value="1"/>
</dbReference>
<proteinExistence type="inferred from homology"/>
<evidence type="ECO:0000256" key="4">
    <source>
        <dbReference type="ARBA" id="ARBA00023002"/>
    </source>
</evidence>
<sequence>MGNSPSALQTCIDAVGNGRAGFAGYPSNPLYQIQWVKPYNLDVHVTPAVVVRPQTAQDISGILKCAKASNLKVQAKSGGHSYANYGLGGSDGAVAIDMVNFQDFVMDNTTWRATVGAGTRLGQLTDKMHNAGGRAMAHGVCPDVGTGGHATIGGLGPMSRMWGSCLDHVVEVEVVTADGQIRRASETQNSDLFWGIRGAASNLGVVTEFVFRTHPEPGQVVQYSYSFSFGRQEDIAPVYAKWQDMIADPKLDRRFGTMFIMYPLGAVITGTFYGTRAEFQASGIPDRLPKTSNMTLAINDWLGALAHDAENEGLYLSNLATPFYSKSLAFTKDTLIPTSKFKDLFRWVDQQDKGTLLWFIIFDAAGGATNDLPMNSTAYAHRDKVLYYQSYVIGLPLLQKTKDFVTNFHQQIHAASPAAEGTYAGYVDPALTDGPQQYWGPNLYQLAEVKKKWDPSDLFHNPQSVKPA</sequence>
<dbReference type="PROSITE" id="PS00862">
    <property type="entry name" value="OX2_COVAL_FAD"/>
    <property type="match status" value="1"/>
</dbReference>
<evidence type="ECO:0000256" key="1">
    <source>
        <dbReference type="ARBA" id="ARBA00005466"/>
    </source>
</evidence>
<dbReference type="GO" id="GO:0071949">
    <property type="term" value="F:FAD binding"/>
    <property type="evidence" value="ECO:0007669"/>
    <property type="project" value="InterPro"/>
</dbReference>
<keyword evidence="2" id="KW-0285">Flavoprotein</keyword>
<evidence type="ECO:0000313" key="7">
    <source>
        <dbReference type="Proteomes" id="UP001239445"/>
    </source>
</evidence>
<organism evidence="6 7">
    <name type="scientific">Echria macrotheca</name>
    <dbReference type="NCBI Taxonomy" id="438768"/>
    <lineage>
        <taxon>Eukaryota</taxon>
        <taxon>Fungi</taxon>
        <taxon>Dikarya</taxon>
        <taxon>Ascomycota</taxon>
        <taxon>Pezizomycotina</taxon>
        <taxon>Sordariomycetes</taxon>
        <taxon>Sordariomycetidae</taxon>
        <taxon>Sordariales</taxon>
        <taxon>Schizotheciaceae</taxon>
        <taxon>Echria</taxon>
    </lineage>
</organism>
<protein>
    <submittedName>
        <fullName evidence="6">6-hydroxy-D-nicotine oxidase</fullName>
    </submittedName>
</protein>
<evidence type="ECO:0000313" key="6">
    <source>
        <dbReference type="EMBL" id="KAK1756445.1"/>
    </source>
</evidence>
<accession>A0AAJ0BEM3</accession>
<evidence type="ECO:0000256" key="2">
    <source>
        <dbReference type="ARBA" id="ARBA00022630"/>
    </source>
</evidence>
<keyword evidence="7" id="KW-1185">Reference proteome</keyword>
<keyword evidence="3" id="KW-0274">FAD</keyword>
<dbReference type="AlphaFoldDB" id="A0AAJ0BEM3"/>
<dbReference type="SUPFAM" id="SSF56176">
    <property type="entry name" value="FAD-binding/transporter-associated domain-like"/>
    <property type="match status" value="1"/>
</dbReference>
<gene>
    <name evidence="6" type="ORF">QBC47DRAFT_379968</name>
</gene>
<feature type="domain" description="FAD-binding PCMH-type" evidence="5">
    <location>
        <begin position="43"/>
        <end position="216"/>
    </location>
</feature>
<reference evidence="6" key="1">
    <citation type="submission" date="2023-06" db="EMBL/GenBank/DDBJ databases">
        <title>Genome-scale phylogeny and comparative genomics of the fungal order Sordariales.</title>
        <authorList>
            <consortium name="Lawrence Berkeley National Laboratory"/>
            <person name="Hensen N."/>
            <person name="Bonometti L."/>
            <person name="Westerberg I."/>
            <person name="Brannstrom I.O."/>
            <person name="Guillou S."/>
            <person name="Cros-Aarteil S."/>
            <person name="Calhoun S."/>
            <person name="Haridas S."/>
            <person name="Kuo A."/>
            <person name="Mondo S."/>
            <person name="Pangilinan J."/>
            <person name="Riley R."/>
            <person name="Labutti K."/>
            <person name="Andreopoulos B."/>
            <person name="Lipzen A."/>
            <person name="Chen C."/>
            <person name="Yanf M."/>
            <person name="Daum C."/>
            <person name="Ng V."/>
            <person name="Clum A."/>
            <person name="Steindorff A."/>
            <person name="Ohm R."/>
            <person name="Martin F."/>
            <person name="Silar P."/>
            <person name="Natvig D."/>
            <person name="Lalanne C."/>
            <person name="Gautier V."/>
            <person name="Ament-Velasquez S.L."/>
            <person name="Kruys A."/>
            <person name="Hutchinson M.I."/>
            <person name="Powell A.J."/>
            <person name="Barry K."/>
            <person name="Miller A.N."/>
            <person name="Grigoriev I.V."/>
            <person name="Debuchy R."/>
            <person name="Gladieux P."/>
            <person name="Thoren M.H."/>
            <person name="Johannesson H."/>
        </authorList>
    </citation>
    <scope>NUCLEOTIDE SEQUENCE</scope>
    <source>
        <strain evidence="6">PSN4</strain>
    </source>
</reference>
<dbReference type="Gene3D" id="3.40.462.20">
    <property type="match status" value="1"/>
</dbReference>